<dbReference type="Proteomes" id="UP000290848">
    <property type="component" value="Unassembled WGS sequence"/>
</dbReference>
<dbReference type="InterPro" id="IPR037066">
    <property type="entry name" value="Plug_dom_sf"/>
</dbReference>
<dbReference type="SUPFAM" id="SSF49464">
    <property type="entry name" value="Carboxypeptidase regulatory domain-like"/>
    <property type="match status" value="1"/>
</dbReference>
<keyword evidence="10" id="KW-0675">Receptor</keyword>
<keyword evidence="6 7" id="KW-0998">Cell outer membrane</keyword>
<dbReference type="Gene3D" id="2.170.130.10">
    <property type="entry name" value="TonB-dependent receptor, plug domain"/>
    <property type="match status" value="1"/>
</dbReference>
<dbReference type="Gene3D" id="2.60.40.1120">
    <property type="entry name" value="Carboxypeptidase-like, regulatory domain"/>
    <property type="match status" value="1"/>
</dbReference>
<dbReference type="InterPro" id="IPR039426">
    <property type="entry name" value="TonB-dep_rcpt-like"/>
</dbReference>
<dbReference type="InterPro" id="IPR012910">
    <property type="entry name" value="Plug_dom"/>
</dbReference>
<reference evidence="10 11" key="1">
    <citation type="submission" date="2018-12" db="EMBL/GenBank/DDBJ databases">
        <title>The Draft Genome Sequence of the Soil Bacterium Pedobacter tournemirensis R1.</title>
        <authorList>
            <person name="He J."/>
        </authorList>
    </citation>
    <scope>NUCLEOTIDE SEQUENCE [LARGE SCALE GENOMIC DNA]</scope>
    <source>
        <strain evidence="10 11">R1</strain>
    </source>
</reference>
<dbReference type="NCBIfam" id="TIGR04056">
    <property type="entry name" value="OMP_RagA_SusC"/>
    <property type="match status" value="1"/>
</dbReference>
<evidence type="ECO:0000256" key="6">
    <source>
        <dbReference type="ARBA" id="ARBA00023237"/>
    </source>
</evidence>
<dbReference type="NCBIfam" id="TIGR04057">
    <property type="entry name" value="SusC_RagA_signa"/>
    <property type="match status" value="1"/>
</dbReference>
<protein>
    <submittedName>
        <fullName evidence="10">TonB-dependent receptor</fullName>
    </submittedName>
</protein>
<dbReference type="Gene3D" id="2.40.170.20">
    <property type="entry name" value="TonB-dependent receptor, beta-barrel domain"/>
    <property type="match status" value="1"/>
</dbReference>
<evidence type="ECO:0000259" key="9">
    <source>
        <dbReference type="Pfam" id="PF07715"/>
    </source>
</evidence>
<keyword evidence="4 7" id="KW-0812">Transmembrane</keyword>
<evidence type="ECO:0000256" key="1">
    <source>
        <dbReference type="ARBA" id="ARBA00004571"/>
    </source>
</evidence>
<evidence type="ECO:0000256" key="8">
    <source>
        <dbReference type="SAM" id="SignalP"/>
    </source>
</evidence>
<dbReference type="GO" id="GO:0009279">
    <property type="term" value="C:cell outer membrane"/>
    <property type="evidence" value="ECO:0007669"/>
    <property type="project" value="UniProtKB-SubCell"/>
</dbReference>
<organism evidence="10 11">
    <name type="scientific">Arcticibacter tournemirensis</name>
    <dbReference type="NCBI Taxonomy" id="699437"/>
    <lineage>
        <taxon>Bacteria</taxon>
        <taxon>Pseudomonadati</taxon>
        <taxon>Bacteroidota</taxon>
        <taxon>Sphingobacteriia</taxon>
        <taxon>Sphingobacteriales</taxon>
        <taxon>Sphingobacteriaceae</taxon>
        <taxon>Arcticibacter</taxon>
    </lineage>
</organism>
<evidence type="ECO:0000256" key="5">
    <source>
        <dbReference type="ARBA" id="ARBA00023136"/>
    </source>
</evidence>
<dbReference type="Pfam" id="PF07715">
    <property type="entry name" value="Plug"/>
    <property type="match status" value="1"/>
</dbReference>
<feature type="signal peptide" evidence="8">
    <location>
        <begin position="1"/>
        <end position="19"/>
    </location>
</feature>
<dbReference type="EMBL" id="RXOC01000009">
    <property type="protein sequence ID" value="RXF68852.1"/>
    <property type="molecule type" value="Genomic_DNA"/>
</dbReference>
<comment type="similarity">
    <text evidence="7">Belongs to the TonB-dependent receptor family.</text>
</comment>
<dbReference type="InterPro" id="IPR023997">
    <property type="entry name" value="TonB-dep_OMP_SusC/RagA_CS"/>
</dbReference>
<evidence type="ECO:0000313" key="10">
    <source>
        <dbReference type="EMBL" id="RXF68852.1"/>
    </source>
</evidence>
<evidence type="ECO:0000256" key="3">
    <source>
        <dbReference type="ARBA" id="ARBA00022452"/>
    </source>
</evidence>
<dbReference type="Pfam" id="PF13715">
    <property type="entry name" value="CarbopepD_reg_2"/>
    <property type="match status" value="1"/>
</dbReference>
<keyword evidence="5 7" id="KW-0472">Membrane</keyword>
<evidence type="ECO:0000256" key="2">
    <source>
        <dbReference type="ARBA" id="ARBA00022448"/>
    </source>
</evidence>
<dbReference type="AlphaFoldDB" id="A0A4V1KHY9"/>
<name>A0A4V1KHY9_9SPHI</name>
<dbReference type="PROSITE" id="PS52016">
    <property type="entry name" value="TONB_DEPENDENT_REC_3"/>
    <property type="match status" value="1"/>
</dbReference>
<keyword evidence="3 7" id="KW-1134">Transmembrane beta strand</keyword>
<evidence type="ECO:0000256" key="4">
    <source>
        <dbReference type="ARBA" id="ARBA00022692"/>
    </source>
</evidence>
<feature type="chain" id="PRO_5020702010" evidence="8">
    <location>
        <begin position="20"/>
        <end position="1061"/>
    </location>
</feature>
<feature type="domain" description="TonB-dependent receptor plug" evidence="9">
    <location>
        <begin position="117"/>
        <end position="236"/>
    </location>
</feature>
<dbReference type="InterPro" id="IPR023996">
    <property type="entry name" value="TonB-dep_OMP_SusC/RagA"/>
</dbReference>
<keyword evidence="2 7" id="KW-0813">Transport</keyword>
<evidence type="ECO:0000313" key="11">
    <source>
        <dbReference type="Proteomes" id="UP000290848"/>
    </source>
</evidence>
<accession>A0A4V1KHY9</accession>
<evidence type="ECO:0000256" key="7">
    <source>
        <dbReference type="PROSITE-ProRule" id="PRU01360"/>
    </source>
</evidence>
<gene>
    <name evidence="10" type="ORF">EKH83_14115</name>
</gene>
<dbReference type="InterPro" id="IPR036942">
    <property type="entry name" value="Beta-barrel_TonB_sf"/>
</dbReference>
<keyword evidence="8" id="KW-0732">Signal</keyword>
<dbReference type="SUPFAM" id="SSF56935">
    <property type="entry name" value="Porins"/>
    <property type="match status" value="1"/>
</dbReference>
<dbReference type="InterPro" id="IPR008969">
    <property type="entry name" value="CarboxyPept-like_regulatory"/>
</dbReference>
<dbReference type="RefSeq" id="WP_128770094.1">
    <property type="nucleotide sequence ID" value="NZ_RXOC01000009.1"/>
</dbReference>
<comment type="caution">
    <text evidence="10">The sequence shown here is derived from an EMBL/GenBank/DDBJ whole genome shotgun (WGS) entry which is preliminary data.</text>
</comment>
<comment type="subcellular location">
    <subcellularLocation>
        <location evidence="1 7">Cell outer membrane</location>
        <topology evidence="1 7">Multi-pass membrane protein</topology>
    </subcellularLocation>
</comment>
<sequence>MRRSLLILFSILLCVTAFAQDQGRVTGRVTSAEDGKGVFSNVLLKGTSKGASTDLNGAYSLDNVPQNGTLVFSALGYKKLEIQVRGRAVINATLQPDNQALQEVMVVAYGTATKGTYTGAASVIKQSAIKDVPAASFETAMIGRSPGVQITSASGQAGSAPMIRIRGVGSMNATNEPLYVIDGVPAVSGNAGQMKDYTTTTNNVMSSINPSDIESITILKDAAASSLYGSRAANGVIIVTTKRGKSGRPVINFKSSVGFTPSWATDNYEPAGIQEQTNMLYRVFYDYNIAGEKTEAAANADALRRLNGKFNRHGYYFETAGTGLSEIVIIKGMTDGIVNREGTYFNWEDALFRTGVYQTNDLSVSGGDVNTTYYSSLSYTKDQSRIKINSFDRISGRVNLAQKVGKYVEFISNVNIGRTGQEGYNDSRNTNTNYFMQTRNLLWPFYWPTDYKTGQPFTARFGSLAQNAVYYDNEWENSSITRRITANETLNIKFLPELNLKSVFSYDNAQVKDHIYYSALHFNGSGTNGSVNEMTTNINKLVSSTTLNYAKQFGLHNIGLLAGFEAERNETDFQRSTGTNLASSSLRTVETAGVLTANAYEWGNNLVSGFTRAEYNYGQKYYASASFRRDGSSRLGPDTRWGNFWSVAGAWTIGNEDFMKELDYVSNLRLRASYGTNGTLPTDDYGWRNLISYKSKYMNQPAGAIVTIADPNLTWETSYSSNLAVEFGLFNQRISGSVEYFNRNSKNLLQNVPLSLVVGIPNTLKNVGEINNRGFEVELGGDIIRRNDLRWSASVNATFLKSKVTKLYKAEGAAAANDIVWIDPTFSVEDRRAQYIFREGESTRAFWGYEWAGVHPESGRNVWYVNSPEGDSEGDFIYNGRGATFDYSNANYTVLGSAIPDVYGGINTDLEYKGFTLGLNFNYKIGGYLYDAAFKDVADDGYYWERIRSQVYYDEMWTAENPKGTLPALSGLDLTDPQQFSSRQMHDASFLRLKNVTLAYNLPKDLIKKIGVSNARVYLNGSNLLTFSKYKIADPEVNEYGTRGWETPFGKTYTMGVEFSF</sequence>
<proteinExistence type="inferred from homology"/>